<dbReference type="AlphaFoldDB" id="A0A8B6H461"/>
<protein>
    <submittedName>
        <fullName evidence="1">Uncharacterized protein</fullName>
    </submittedName>
</protein>
<gene>
    <name evidence="1" type="ORF">MGAL_10B031162</name>
</gene>
<accession>A0A8B6H461</accession>
<name>A0A8B6H461_MYTGA</name>
<reference evidence="1" key="1">
    <citation type="submission" date="2018-11" db="EMBL/GenBank/DDBJ databases">
        <authorList>
            <person name="Alioto T."/>
            <person name="Alioto T."/>
        </authorList>
    </citation>
    <scope>NUCLEOTIDE SEQUENCE</scope>
</reference>
<organism evidence="1 2">
    <name type="scientific">Mytilus galloprovincialis</name>
    <name type="common">Mediterranean mussel</name>
    <dbReference type="NCBI Taxonomy" id="29158"/>
    <lineage>
        <taxon>Eukaryota</taxon>
        <taxon>Metazoa</taxon>
        <taxon>Spiralia</taxon>
        <taxon>Lophotrochozoa</taxon>
        <taxon>Mollusca</taxon>
        <taxon>Bivalvia</taxon>
        <taxon>Autobranchia</taxon>
        <taxon>Pteriomorphia</taxon>
        <taxon>Mytilida</taxon>
        <taxon>Mytiloidea</taxon>
        <taxon>Mytilidae</taxon>
        <taxon>Mytilinae</taxon>
        <taxon>Mytilus</taxon>
    </lineage>
</organism>
<evidence type="ECO:0000313" key="1">
    <source>
        <dbReference type="EMBL" id="VDI73764.1"/>
    </source>
</evidence>
<proteinExistence type="predicted"/>
<comment type="caution">
    <text evidence="1">The sequence shown here is derived from an EMBL/GenBank/DDBJ whole genome shotgun (WGS) entry which is preliminary data.</text>
</comment>
<evidence type="ECO:0000313" key="2">
    <source>
        <dbReference type="Proteomes" id="UP000596742"/>
    </source>
</evidence>
<dbReference type="EMBL" id="UYJE01009463">
    <property type="protein sequence ID" value="VDI73764.1"/>
    <property type="molecule type" value="Genomic_DNA"/>
</dbReference>
<sequence length="116" mass="13243">MYTPKTRVNCHKIYNSLVLDSSVKEASENAKPDAGDNDRQLAACRAEIARLEDLNNEKDKTLATMRIQVMAADDTPQQKSNQKSPELNNLIMQNQPKIERVLLAVEQLRLDFRNME</sequence>
<keyword evidence="2" id="KW-1185">Reference proteome</keyword>
<dbReference type="Proteomes" id="UP000596742">
    <property type="component" value="Unassembled WGS sequence"/>
</dbReference>